<reference evidence="2 3" key="1">
    <citation type="submission" date="2019-03" db="EMBL/GenBank/DDBJ databases">
        <title>Single cell metagenomics reveals metabolic interactions within the superorganism composed of flagellate Streblomastix strix and complex community of Bacteroidetes bacteria on its surface.</title>
        <authorList>
            <person name="Treitli S.C."/>
            <person name="Kolisko M."/>
            <person name="Husnik F."/>
            <person name="Keeling P."/>
            <person name="Hampl V."/>
        </authorList>
    </citation>
    <scope>NUCLEOTIDE SEQUENCE [LARGE SCALE GENOMIC DNA]</scope>
    <source>
        <strain evidence="2">ST1C</strain>
    </source>
</reference>
<feature type="non-terminal residue" evidence="2">
    <location>
        <position position="1"/>
    </location>
</feature>
<evidence type="ECO:0000313" key="2">
    <source>
        <dbReference type="EMBL" id="KAA6355747.1"/>
    </source>
</evidence>
<comment type="caution">
    <text evidence="2">The sequence shown here is derived from an EMBL/GenBank/DDBJ whole genome shotgun (WGS) entry which is preliminary data.</text>
</comment>
<accession>A0A5J4TBY2</accession>
<dbReference type="EMBL" id="SNRW01034120">
    <property type="protein sequence ID" value="KAA6355747.1"/>
    <property type="molecule type" value="Genomic_DNA"/>
</dbReference>
<feature type="region of interest" description="Disordered" evidence="1">
    <location>
        <begin position="54"/>
        <end position="105"/>
    </location>
</feature>
<protein>
    <submittedName>
        <fullName evidence="2">Uncharacterized protein</fullName>
    </submittedName>
</protein>
<dbReference type="AlphaFoldDB" id="A0A5J4TBY2"/>
<proteinExistence type="predicted"/>
<name>A0A5J4TBY2_9EUKA</name>
<gene>
    <name evidence="2" type="ORF">EZS28_048725</name>
</gene>
<dbReference type="Proteomes" id="UP000324800">
    <property type="component" value="Unassembled WGS sequence"/>
</dbReference>
<organism evidence="2 3">
    <name type="scientific">Streblomastix strix</name>
    <dbReference type="NCBI Taxonomy" id="222440"/>
    <lineage>
        <taxon>Eukaryota</taxon>
        <taxon>Metamonada</taxon>
        <taxon>Preaxostyla</taxon>
        <taxon>Oxymonadida</taxon>
        <taxon>Streblomastigidae</taxon>
        <taxon>Streblomastix</taxon>
    </lineage>
</organism>
<evidence type="ECO:0000313" key="3">
    <source>
        <dbReference type="Proteomes" id="UP000324800"/>
    </source>
</evidence>
<sequence length="128" mass="14620">KDAIGITNLLLGIQQLGKARVKTKRFRQLTPSAIWKQIIRPILNQNENHAFEQNQEIQITRTHNDMPTPNSGPRRQPPLGQELTGPYAPRNAAIPQSTIFPPALNTEKEIQEIPILMTKEIFKDHKNR</sequence>
<feature type="compositionally biased region" description="Polar residues" evidence="1">
    <location>
        <begin position="54"/>
        <end position="73"/>
    </location>
</feature>
<evidence type="ECO:0000256" key="1">
    <source>
        <dbReference type="SAM" id="MobiDB-lite"/>
    </source>
</evidence>